<comment type="caution">
    <text evidence="11">The sequence shown here is derived from an EMBL/GenBank/DDBJ whole genome shotgun (WGS) entry which is preliminary data.</text>
</comment>
<name>A0ABC8R4R8_9AQUA</name>
<dbReference type="Proteomes" id="UP001642360">
    <property type="component" value="Unassembled WGS sequence"/>
</dbReference>
<protein>
    <submittedName>
        <fullName evidence="11">Uncharacterized protein</fullName>
    </submittedName>
</protein>
<keyword evidence="7" id="KW-0496">Mitochondrion</keyword>
<keyword evidence="4 9" id="KW-0812">Transmembrane</keyword>
<keyword evidence="8 9" id="KW-0472">Membrane</keyword>
<dbReference type="SUPFAM" id="SSF103506">
    <property type="entry name" value="Mitochondrial carrier"/>
    <property type="match status" value="1"/>
</dbReference>
<evidence type="ECO:0000256" key="7">
    <source>
        <dbReference type="ARBA" id="ARBA00023128"/>
    </source>
</evidence>
<dbReference type="InterPro" id="IPR049563">
    <property type="entry name" value="TXTP-like"/>
</dbReference>
<keyword evidence="3 10" id="KW-0813">Transport</keyword>
<dbReference type="InterPro" id="IPR023395">
    <property type="entry name" value="MCP_dom_sf"/>
</dbReference>
<evidence type="ECO:0000256" key="3">
    <source>
        <dbReference type="ARBA" id="ARBA00022448"/>
    </source>
</evidence>
<keyword evidence="5" id="KW-0677">Repeat</keyword>
<reference evidence="11 12" key="1">
    <citation type="submission" date="2024-02" db="EMBL/GenBank/DDBJ databases">
        <authorList>
            <person name="Vignale AGUSTIN F."/>
            <person name="Sosa J E."/>
            <person name="Modenutti C."/>
        </authorList>
    </citation>
    <scope>NUCLEOTIDE SEQUENCE [LARGE SCALE GENOMIC DNA]</scope>
</reference>
<keyword evidence="6" id="KW-1133">Transmembrane helix</keyword>
<evidence type="ECO:0000256" key="9">
    <source>
        <dbReference type="PROSITE-ProRule" id="PRU00282"/>
    </source>
</evidence>
<evidence type="ECO:0000313" key="11">
    <source>
        <dbReference type="EMBL" id="CAK9139999.1"/>
    </source>
</evidence>
<dbReference type="InterPro" id="IPR018108">
    <property type="entry name" value="MCP_transmembrane"/>
</dbReference>
<evidence type="ECO:0000256" key="1">
    <source>
        <dbReference type="ARBA" id="ARBA00004225"/>
    </source>
</evidence>
<dbReference type="PANTHER" id="PTHR45788:SF2">
    <property type="entry name" value="SUCCINATE_FUMARATE MITOCHONDRIAL TRANSPORTER"/>
    <property type="match status" value="1"/>
</dbReference>
<dbReference type="Pfam" id="PF00153">
    <property type="entry name" value="Mito_carr"/>
    <property type="match status" value="1"/>
</dbReference>
<dbReference type="Gene3D" id="1.50.40.10">
    <property type="entry name" value="Mitochondrial carrier domain"/>
    <property type="match status" value="2"/>
</dbReference>
<keyword evidence="12" id="KW-1185">Reference proteome</keyword>
<comment type="similarity">
    <text evidence="2 10">Belongs to the mitochondrial carrier (TC 2.A.29) family.</text>
</comment>
<organism evidence="11 12">
    <name type="scientific">Ilex paraguariensis</name>
    <name type="common">yerba mate</name>
    <dbReference type="NCBI Taxonomy" id="185542"/>
    <lineage>
        <taxon>Eukaryota</taxon>
        <taxon>Viridiplantae</taxon>
        <taxon>Streptophyta</taxon>
        <taxon>Embryophyta</taxon>
        <taxon>Tracheophyta</taxon>
        <taxon>Spermatophyta</taxon>
        <taxon>Magnoliopsida</taxon>
        <taxon>eudicotyledons</taxon>
        <taxon>Gunneridae</taxon>
        <taxon>Pentapetalae</taxon>
        <taxon>asterids</taxon>
        <taxon>campanulids</taxon>
        <taxon>Aquifoliales</taxon>
        <taxon>Aquifoliaceae</taxon>
        <taxon>Ilex</taxon>
    </lineage>
</organism>
<dbReference type="PROSITE" id="PS50920">
    <property type="entry name" value="SOLCAR"/>
    <property type="match status" value="1"/>
</dbReference>
<comment type="subcellular location">
    <subcellularLocation>
        <location evidence="1">Mitochondrion membrane</location>
        <topology evidence="1">Multi-pass membrane protein</topology>
    </subcellularLocation>
</comment>
<evidence type="ECO:0000256" key="5">
    <source>
        <dbReference type="ARBA" id="ARBA00022737"/>
    </source>
</evidence>
<evidence type="ECO:0000313" key="12">
    <source>
        <dbReference type="Proteomes" id="UP001642360"/>
    </source>
</evidence>
<feature type="repeat" description="Solcar" evidence="9">
    <location>
        <begin position="35"/>
        <end position="118"/>
    </location>
</feature>
<accession>A0ABC8R4R8</accession>
<dbReference type="EMBL" id="CAUOFW020001003">
    <property type="protein sequence ID" value="CAK9139999.1"/>
    <property type="molecule type" value="Genomic_DNA"/>
</dbReference>
<evidence type="ECO:0000256" key="4">
    <source>
        <dbReference type="ARBA" id="ARBA00022692"/>
    </source>
</evidence>
<dbReference type="AlphaFoldDB" id="A0ABC8R4R8"/>
<evidence type="ECO:0000256" key="2">
    <source>
        <dbReference type="ARBA" id="ARBA00006375"/>
    </source>
</evidence>
<dbReference type="GO" id="GO:0031966">
    <property type="term" value="C:mitochondrial membrane"/>
    <property type="evidence" value="ECO:0007669"/>
    <property type="project" value="UniProtKB-SubCell"/>
</dbReference>
<gene>
    <name evidence="11" type="ORF">ILEXP_LOCUS7414</name>
</gene>
<evidence type="ECO:0000256" key="6">
    <source>
        <dbReference type="ARBA" id="ARBA00022989"/>
    </source>
</evidence>
<evidence type="ECO:0000256" key="10">
    <source>
        <dbReference type="RuleBase" id="RU000488"/>
    </source>
</evidence>
<evidence type="ECO:0000256" key="8">
    <source>
        <dbReference type="ARBA" id="ARBA00023136"/>
    </source>
</evidence>
<sequence>MQVIIREEGILGLWSGAAPTVLRNGINQAAMFTAKNFFDGVLWGKREGTVGPCCKSPFDAVKMRLMALSRSVGELKYRGMFHAIATIYMEEGLLALWKGTAAPANENPTWPGDHVGCG</sequence>
<proteinExistence type="inferred from homology"/>
<dbReference type="PANTHER" id="PTHR45788">
    <property type="entry name" value="SUCCINATE/FUMARATE MITOCHONDRIAL TRANSPORTER-RELATED"/>
    <property type="match status" value="1"/>
</dbReference>